<comment type="caution">
    <text evidence="1">The sequence shown here is derived from an EMBL/GenBank/DDBJ whole genome shotgun (WGS) entry which is preliminary data.</text>
</comment>
<dbReference type="AlphaFoldDB" id="A0AAE1E2Z7"/>
<evidence type="ECO:0000313" key="2">
    <source>
        <dbReference type="Proteomes" id="UP001283361"/>
    </source>
</evidence>
<organism evidence="1 2">
    <name type="scientific">Elysia crispata</name>
    <name type="common">lettuce slug</name>
    <dbReference type="NCBI Taxonomy" id="231223"/>
    <lineage>
        <taxon>Eukaryota</taxon>
        <taxon>Metazoa</taxon>
        <taxon>Spiralia</taxon>
        <taxon>Lophotrochozoa</taxon>
        <taxon>Mollusca</taxon>
        <taxon>Gastropoda</taxon>
        <taxon>Heterobranchia</taxon>
        <taxon>Euthyneura</taxon>
        <taxon>Panpulmonata</taxon>
        <taxon>Sacoglossa</taxon>
        <taxon>Placobranchoidea</taxon>
        <taxon>Plakobranchidae</taxon>
        <taxon>Elysia</taxon>
    </lineage>
</organism>
<name>A0AAE1E2Z7_9GAST</name>
<dbReference type="Proteomes" id="UP001283361">
    <property type="component" value="Unassembled WGS sequence"/>
</dbReference>
<protein>
    <submittedName>
        <fullName evidence="1">Uncharacterized protein</fullName>
    </submittedName>
</protein>
<dbReference type="EMBL" id="JAWDGP010001493">
    <property type="protein sequence ID" value="KAK3790978.1"/>
    <property type="molecule type" value="Genomic_DNA"/>
</dbReference>
<reference evidence="1" key="1">
    <citation type="journal article" date="2023" name="G3 (Bethesda)">
        <title>A reference genome for the long-term kleptoplast-retaining sea slug Elysia crispata morphotype clarki.</title>
        <authorList>
            <person name="Eastman K.E."/>
            <person name="Pendleton A.L."/>
            <person name="Shaikh M.A."/>
            <person name="Suttiyut T."/>
            <person name="Ogas R."/>
            <person name="Tomko P."/>
            <person name="Gavelis G."/>
            <person name="Widhalm J.R."/>
            <person name="Wisecaver J.H."/>
        </authorList>
    </citation>
    <scope>NUCLEOTIDE SEQUENCE</scope>
    <source>
        <strain evidence="1">ECLA1</strain>
    </source>
</reference>
<keyword evidence="2" id="KW-1185">Reference proteome</keyword>
<proteinExistence type="predicted"/>
<gene>
    <name evidence="1" type="ORF">RRG08_018548</name>
</gene>
<sequence>MRHVHSNHVSSRPCFTFSQVDFTRAPKSELANHRASGGCASTNSQYTDYSHVKLSSFSLIILSMGRGGLCQI</sequence>
<accession>A0AAE1E2Z7</accession>
<evidence type="ECO:0000313" key="1">
    <source>
        <dbReference type="EMBL" id="KAK3790978.1"/>
    </source>
</evidence>